<sequence>MKLKITLVLLLLAISITMFFVSPFSPFSPYSPQEVLALSPAPQSLKRVADFYFDVATGDVRNHSSVNKFGRNADVDSAAAEDIWDGGVWNEPTVGQVYTMTSTSSADTSDGTGARTVRVSGLLSTTGLLVNETITLNGTSWVTLTNNLQMVHRITVLTAGSGGVNAGTIYAVGNTDGTVTAQINAGNNQTLMAVFKIPAESDGCLLGYYASANKATGQTATVNTILKVKANGEVWQIKEIVGLIKDGSSNITRKYFVPSCFEPLTTVKMTMDSNVDDVDGSAGFDIILHPN</sequence>
<organism evidence="1">
    <name type="scientific">marine sediment metagenome</name>
    <dbReference type="NCBI Taxonomy" id="412755"/>
    <lineage>
        <taxon>unclassified sequences</taxon>
        <taxon>metagenomes</taxon>
        <taxon>ecological metagenomes</taxon>
    </lineage>
</organism>
<accession>A0A0F9RND4</accession>
<dbReference type="AlphaFoldDB" id="A0A0F9RND4"/>
<proteinExistence type="predicted"/>
<reference evidence="1" key="1">
    <citation type="journal article" date="2015" name="Nature">
        <title>Complex archaea that bridge the gap between prokaryotes and eukaryotes.</title>
        <authorList>
            <person name="Spang A."/>
            <person name="Saw J.H."/>
            <person name="Jorgensen S.L."/>
            <person name="Zaremba-Niedzwiedzka K."/>
            <person name="Martijn J."/>
            <person name="Lind A.E."/>
            <person name="van Eijk R."/>
            <person name="Schleper C."/>
            <person name="Guy L."/>
            <person name="Ettema T.J."/>
        </authorList>
    </citation>
    <scope>NUCLEOTIDE SEQUENCE</scope>
</reference>
<protein>
    <submittedName>
        <fullName evidence="1">Uncharacterized protein</fullName>
    </submittedName>
</protein>
<gene>
    <name evidence="1" type="ORF">LCGC14_0874380</name>
</gene>
<dbReference type="EMBL" id="LAZR01002716">
    <property type="protein sequence ID" value="KKN26466.1"/>
    <property type="molecule type" value="Genomic_DNA"/>
</dbReference>
<comment type="caution">
    <text evidence="1">The sequence shown here is derived from an EMBL/GenBank/DDBJ whole genome shotgun (WGS) entry which is preliminary data.</text>
</comment>
<name>A0A0F9RND4_9ZZZZ</name>
<evidence type="ECO:0000313" key="1">
    <source>
        <dbReference type="EMBL" id="KKN26466.1"/>
    </source>
</evidence>